<keyword evidence="3" id="KW-1185">Reference proteome</keyword>
<evidence type="ECO:0000256" key="1">
    <source>
        <dbReference type="SAM" id="MobiDB-lite"/>
    </source>
</evidence>
<reference evidence="2" key="1">
    <citation type="journal article" date="2020" name="bioRxiv">
        <title>Chromosome-level reference genome of the European wasp spider Argiope bruennichi: a resource for studies on range expansion and evolutionary adaptation.</title>
        <authorList>
            <person name="Sheffer M.M."/>
            <person name="Hoppe A."/>
            <person name="Krehenwinkel H."/>
            <person name="Uhl G."/>
            <person name="Kuss A.W."/>
            <person name="Jensen L."/>
            <person name="Jensen C."/>
            <person name="Gillespie R.G."/>
            <person name="Hoff K.J."/>
            <person name="Prost S."/>
        </authorList>
    </citation>
    <scope>NUCLEOTIDE SEQUENCE</scope>
</reference>
<proteinExistence type="predicted"/>
<reference evidence="2" key="2">
    <citation type="submission" date="2020-06" db="EMBL/GenBank/DDBJ databases">
        <authorList>
            <person name="Sheffer M."/>
        </authorList>
    </citation>
    <scope>NUCLEOTIDE SEQUENCE</scope>
</reference>
<evidence type="ECO:0000313" key="3">
    <source>
        <dbReference type="Proteomes" id="UP000807504"/>
    </source>
</evidence>
<evidence type="ECO:0000313" key="2">
    <source>
        <dbReference type="EMBL" id="KAF8784453.1"/>
    </source>
</evidence>
<feature type="compositionally biased region" description="Low complexity" evidence="1">
    <location>
        <begin position="144"/>
        <end position="171"/>
    </location>
</feature>
<organism evidence="2 3">
    <name type="scientific">Argiope bruennichi</name>
    <name type="common">Wasp spider</name>
    <name type="synonym">Aranea bruennichi</name>
    <dbReference type="NCBI Taxonomy" id="94029"/>
    <lineage>
        <taxon>Eukaryota</taxon>
        <taxon>Metazoa</taxon>
        <taxon>Ecdysozoa</taxon>
        <taxon>Arthropoda</taxon>
        <taxon>Chelicerata</taxon>
        <taxon>Arachnida</taxon>
        <taxon>Araneae</taxon>
        <taxon>Araneomorphae</taxon>
        <taxon>Entelegynae</taxon>
        <taxon>Araneoidea</taxon>
        <taxon>Araneidae</taxon>
        <taxon>Argiope</taxon>
    </lineage>
</organism>
<feature type="region of interest" description="Disordered" evidence="1">
    <location>
        <begin position="144"/>
        <end position="181"/>
    </location>
</feature>
<protein>
    <submittedName>
        <fullName evidence="2">Uncharacterized protein</fullName>
    </submittedName>
</protein>
<accession>A0A8T0F5Z8</accession>
<dbReference type="AlphaFoldDB" id="A0A8T0F5Z8"/>
<gene>
    <name evidence="2" type="ORF">HNY73_010129</name>
</gene>
<comment type="caution">
    <text evidence="2">The sequence shown here is derived from an EMBL/GenBank/DDBJ whole genome shotgun (WGS) entry which is preliminary data.</text>
</comment>
<dbReference type="Proteomes" id="UP000807504">
    <property type="component" value="Unassembled WGS sequence"/>
</dbReference>
<sequence length="181" mass="19935">MPFIADDNLWCQDASGKTVDLSWLDNGPNDDVLQELSQNDLHGLVPETEEEEILRHISDPSFELESIFAVISSGETNTKTEQEEENDTVILSVQQFQQQLEEEFSQQQHSFHMPDSSCLFQNGVSNIAVSNPLLHQRLTSSGSQASSLLNSNSGPSTSIQPSSSTMPSSSTELTKDGRGKY</sequence>
<dbReference type="EMBL" id="JABXBU010000030">
    <property type="protein sequence ID" value="KAF8784453.1"/>
    <property type="molecule type" value="Genomic_DNA"/>
</dbReference>
<name>A0A8T0F5Z8_ARGBR</name>